<organism evidence="1 2">
    <name type="scientific">Platanthera guangdongensis</name>
    <dbReference type="NCBI Taxonomy" id="2320717"/>
    <lineage>
        <taxon>Eukaryota</taxon>
        <taxon>Viridiplantae</taxon>
        <taxon>Streptophyta</taxon>
        <taxon>Embryophyta</taxon>
        <taxon>Tracheophyta</taxon>
        <taxon>Spermatophyta</taxon>
        <taxon>Magnoliopsida</taxon>
        <taxon>Liliopsida</taxon>
        <taxon>Asparagales</taxon>
        <taxon>Orchidaceae</taxon>
        <taxon>Orchidoideae</taxon>
        <taxon>Orchideae</taxon>
        <taxon>Orchidinae</taxon>
        <taxon>Platanthera</taxon>
    </lineage>
</organism>
<evidence type="ECO:0000313" key="1">
    <source>
        <dbReference type="EMBL" id="KAK8958560.1"/>
    </source>
</evidence>
<keyword evidence="2" id="KW-1185">Reference proteome</keyword>
<sequence length="160" mass="17799">MVPLPAKGVVHNFRELARLFVDQFIASRQIVRDPSHLSIICKNEGESLRDFFRRFTNEARQIAGVVSELLHGVFLGGHCPSRLYYALIRETVPSYADLMHRVEAQIAADEAIEAHHQQFKGSSNGRGIQNLRLQRSAGTTIAVVLLARTKAPAGTKNSPR</sequence>
<dbReference type="EMBL" id="JBBWWR010000012">
    <property type="protein sequence ID" value="KAK8958560.1"/>
    <property type="molecule type" value="Genomic_DNA"/>
</dbReference>
<gene>
    <name evidence="1" type="ORF">KSP40_PGU009108</name>
</gene>
<proteinExistence type="predicted"/>
<protein>
    <recommendedName>
        <fullName evidence="3">Retrotransposon gag domain-containing protein</fullName>
    </recommendedName>
</protein>
<reference evidence="1 2" key="1">
    <citation type="journal article" date="2022" name="Nat. Plants">
        <title>Genomes of leafy and leafless Platanthera orchids illuminate the evolution of mycoheterotrophy.</title>
        <authorList>
            <person name="Li M.H."/>
            <person name="Liu K.W."/>
            <person name="Li Z."/>
            <person name="Lu H.C."/>
            <person name="Ye Q.L."/>
            <person name="Zhang D."/>
            <person name="Wang J.Y."/>
            <person name="Li Y.F."/>
            <person name="Zhong Z.M."/>
            <person name="Liu X."/>
            <person name="Yu X."/>
            <person name="Liu D.K."/>
            <person name="Tu X.D."/>
            <person name="Liu B."/>
            <person name="Hao Y."/>
            <person name="Liao X.Y."/>
            <person name="Jiang Y.T."/>
            <person name="Sun W.H."/>
            <person name="Chen J."/>
            <person name="Chen Y.Q."/>
            <person name="Ai Y."/>
            <person name="Zhai J.W."/>
            <person name="Wu S.S."/>
            <person name="Zhou Z."/>
            <person name="Hsiao Y.Y."/>
            <person name="Wu W.L."/>
            <person name="Chen Y.Y."/>
            <person name="Lin Y.F."/>
            <person name="Hsu J.L."/>
            <person name="Li C.Y."/>
            <person name="Wang Z.W."/>
            <person name="Zhao X."/>
            <person name="Zhong W.Y."/>
            <person name="Ma X.K."/>
            <person name="Ma L."/>
            <person name="Huang J."/>
            <person name="Chen G.Z."/>
            <person name="Huang M.Z."/>
            <person name="Huang L."/>
            <person name="Peng D.H."/>
            <person name="Luo Y.B."/>
            <person name="Zou S.Q."/>
            <person name="Chen S.P."/>
            <person name="Lan S."/>
            <person name="Tsai W.C."/>
            <person name="Van de Peer Y."/>
            <person name="Liu Z.J."/>
        </authorList>
    </citation>
    <scope>NUCLEOTIDE SEQUENCE [LARGE SCALE GENOMIC DNA]</scope>
    <source>
        <strain evidence="1">Lor288</strain>
    </source>
</reference>
<evidence type="ECO:0008006" key="3">
    <source>
        <dbReference type="Google" id="ProtNLM"/>
    </source>
</evidence>
<dbReference type="Proteomes" id="UP001412067">
    <property type="component" value="Unassembled WGS sequence"/>
</dbReference>
<comment type="caution">
    <text evidence="1">The sequence shown here is derived from an EMBL/GenBank/DDBJ whole genome shotgun (WGS) entry which is preliminary data.</text>
</comment>
<name>A0ABR2M3D3_9ASPA</name>
<evidence type="ECO:0000313" key="2">
    <source>
        <dbReference type="Proteomes" id="UP001412067"/>
    </source>
</evidence>
<accession>A0ABR2M3D3</accession>